<organism evidence="9 10">
    <name type="scientific">Candidatus Gottesmanbacteria bacterium GW2011_GWA2_42_18</name>
    <dbReference type="NCBI Taxonomy" id="1618442"/>
    <lineage>
        <taxon>Bacteria</taxon>
        <taxon>Candidatus Gottesmaniibacteriota</taxon>
    </lineage>
</organism>
<evidence type="ECO:0000256" key="4">
    <source>
        <dbReference type="ARBA" id="ARBA00011989"/>
    </source>
</evidence>
<dbReference type="AlphaFoldDB" id="A0A0G1C8E5"/>
<evidence type="ECO:0000259" key="8">
    <source>
        <dbReference type="Pfam" id="PF16363"/>
    </source>
</evidence>
<dbReference type="FunFam" id="3.40.50.720:FF:000924">
    <property type="entry name" value="GDP-mannose 4,6 dehydratase"/>
    <property type="match status" value="1"/>
</dbReference>
<dbReference type="PANTHER" id="PTHR43715:SF1">
    <property type="entry name" value="GDP-MANNOSE 4,6 DEHYDRATASE"/>
    <property type="match status" value="1"/>
</dbReference>
<dbReference type="SUPFAM" id="SSF51735">
    <property type="entry name" value="NAD(P)-binding Rossmann-fold domains"/>
    <property type="match status" value="1"/>
</dbReference>
<dbReference type="NCBIfam" id="TIGR01472">
    <property type="entry name" value="gmd"/>
    <property type="match status" value="1"/>
</dbReference>
<evidence type="ECO:0000313" key="9">
    <source>
        <dbReference type="EMBL" id="KKS45903.1"/>
    </source>
</evidence>
<accession>A0A0G1C8E5</accession>
<sequence length="363" mass="41013">MKKNNKRKALITGITGQDGSYLAEFLLSKGYYVFGIQRRVSSTNTQRIDHLYDNPKYPDFVTIYGDLSDSSNILSILATVKPDEIYNLGAQSNVKLSFNVPEYTVNISGLGAIRVLDAIVRLRLPAKFYQASSSEMFGQTTVSPQDEKTPFNPQSPYALSKVLAFQATKIYRKSYSVFAVNGILFNHESPRRGVTFVTRKITQGFSRIKLGIQNVLKLGNLDAKRDWGYAKDYVEGIYLMMQQKKADDFVLATGETHSVREFAEKAAAILNMNLQWKGKGIREKGIDKKSGKTIVEIDPAYFRPAEVDYLLGNPSKARQILGWKPKITFEKLVEIMVKSDYDLFRKEVKTGRKIAVRRLETGI</sequence>
<evidence type="ECO:0000256" key="2">
    <source>
        <dbReference type="ARBA" id="ARBA00001937"/>
    </source>
</evidence>
<evidence type="ECO:0000256" key="6">
    <source>
        <dbReference type="ARBA" id="ARBA00059383"/>
    </source>
</evidence>
<dbReference type="InterPro" id="IPR036291">
    <property type="entry name" value="NAD(P)-bd_dom_sf"/>
</dbReference>
<comment type="caution">
    <text evidence="9">The sequence shown here is derived from an EMBL/GenBank/DDBJ whole genome shotgun (WGS) entry which is preliminary data.</text>
</comment>
<evidence type="ECO:0000256" key="7">
    <source>
        <dbReference type="HAMAP-Rule" id="MF_00955"/>
    </source>
</evidence>
<dbReference type="Gene3D" id="3.40.50.720">
    <property type="entry name" value="NAD(P)-binding Rossmann-like Domain"/>
    <property type="match status" value="1"/>
</dbReference>
<dbReference type="HAMAP" id="MF_00955">
    <property type="entry name" value="GDP_Man_dehydratase"/>
    <property type="match status" value="1"/>
</dbReference>
<feature type="domain" description="NAD(P)-binding" evidence="8">
    <location>
        <begin position="10"/>
        <end position="336"/>
    </location>
</feature>
<dbReference type="InterPro" id="IPR006368">
    <property type="entry name" value="GDP_Man_deHydtase"/>
</dbReference>
<dbReference type="Pfam" id="PF16363">
    <property type="entry name" value="GDP_Man_Dehyd"/>
    <property type="match status" value="1"/>
</dbReference>
<dbReference type="GO" id="GO:0008446">
    <property type="term" value="F:GDP-mannose 4,6-dehydratase activity"/>
    <property type="evidence" value="ECO:0007669"/>
    <property type="project" value="UniProtKB-UniRule"/>
</dbReference>
<dbReference type="EC" id="4.2.1.47" evidence="4 7"/>
<dbReference type="GO" id="GO:0042351">
    <property type="term" value="P:'de novo' GDP-L-fucose biosynthetic process"/>
    <property type="evidence" value="ECO:0007669"/>
    <property type="project" value="TreeGrafter"/>
</dbReference>
<comment type="similarity">
    <text evidence="3 7">Belongs to the NAD(P)-dependent epimerase/dehydratase family. GDP-mannose 4,6-dehydratase subfamily.</text>
</comment>
<evidence type="ECO:0000313" key="10">
    <source>
        <dbReference type="Proteomes" id="UP000034320"/>
    </source>
</evidence>
<evidence type="ECO:0000256" key="1">
    <source>
        <dbReference type="ARBA" id="ARBA00000188"/>
    </source>
</evidence>
<proteinExistence type="inferred from homology"/>
<dbReference type="EMBL" id="LCDD01000026">
    <property type="protein sequence ID" value="KKS45903.1"/>
    <property type="molecule type" value="Genomic_DNA"/>
</dbReference>
<protein>
    <recommendedName>
        <fullName evidence="4 7">GDP-mannose 4,6-dehydratase</fullName>
        <ecNumber evidence="4 7">4.2.1.47</ecNumber>
    </recommendedName>
    <alternativeName>
        <fullName evidence="7">GDP-D-mannose dehydratase</fullName>
    </alternativeName>
</protein>
<name>A0A0G1C8E5_9BACT</name>
<dbReference type="Gene3D" id="3.90.25.10">
    <property type="entry name" value="UDP-galactose 4-epimerase, domain 1"/>
    <property type="match status" value="1"/>
</dbReference>
<reference evidence="9 10" key="1">
    <citation type="journal article" date="2015" name="Nature">
        <title>rRNA introns, odd ribosomes, and small enigmatic genomes across a large radiation of phyla.</title>
        <authorList>
            <person name="Brown C.T."/>
            <person name="Hug L.A."/>
            <person name="Thomas B.C."/>
            <person name="Sharon I."/>
            <person name="Castelle C.J."/>
            <person name="Singh A."/>
            <person name="Wilkins M.J."/>
            <person name="Williams K.H."/>
            <person name="Banfield J.F."/>
        </authorList>
    </citation>
    <scope>NUCLEOTIDE SEQUENCE [LARGE SCALE GENOMIC DNA]</scope>
</reference>
<dbReference type="PANTHER" id="PTHR43715">
    <property type="entry name" value="GDP-MANNOSE 4,6-DEHYDRATASE"/>
    <property type="match status" value="1"/>
</dbReference>
<comment type="cofactor">
    <cofactor evidence="2 7">
        <name>NADP(+)</name>
        <dbReference type="ChEBI" id="CHEBI:58349"/>
    </cofactor>
</comment>
<keyword evidence="5 7" id="KW-0456">Lyase</keyword>
<evidence type="ECO:0000256" key="3">
    <source>
        <dbReference type="ARBA" id="ARBA00009263"/>
    </source>
</evidence>
<evidence type="ECO:0000256" key="5">
    <source>
        <dbReference type="ARBA" id="ARBA00023239"/>
    </source>
</evidence>
<dbReference type="CDD" id="cd05260">
    <property type="entry name" value="GDP_MD_SDR_e"/>
    <property type="match status" value="1"/>
</dbReference>
<dbReference type="InterPro" id="IPR016040">
    <property type="entry name" value="NAD(P)-bd_dom"/>
</dbReference>
<comment type="caution">
    <text evidence="7">Lacks conserved residue(s) required for the propagation of feature annotation.</text>
</comment>
<comment type="catalytic activity">
    <reaction evidence="1 7">
        <text>GDP-alpha-D-mannose = GDP-4-dehydro-alpha-D-rhamnose + H2O</text>
        <dbReference type="Rhea" id="RHEA:23820"/>
        <dbReference type="ChEBI" id="CHEBI:15377"/>
        <dbReference type="ChEBI" id="CHEBI:57527"/>
        <dbReference type="ChEBI" id="CHEBI:57964"/>
        <dbReference type="EC" id="4.2.1.47"/>
    </reaction>
</comment>
<dbReference type="PATRIC" id="fig|1618442.3.peg.1035"/>
<gene>
    <name evidence="7" type="primary">gmd</name>
    <name evidence="9" type="ORF">UV09_C0026G0015</name>
</gene>
<comment type="function">
    <text evidence="6 7">Catalyzes the conversion of GDP-D-mannose to GDP-4-dehydro-6-deoxy-D-mannose.</text>
</comment>
<keyword evidence="7" id="KW-0521">NADP</keyword>
<dbReference type="GO" id="GO:0070401">
    <property type="term" value="F:NADP+ binding"/>
    <property type="evidence" value="ECO:0007669"/>
    <property type="project" value="UniProtKB-UniRule"/>
</dbReference>
<dbReference type="Proteomes" id="UP000034320">
    <property type="component" value="Unassembled WGS sequence"/>
</dbReference>